<comment type="caution">
    <text evidence="5">The sequence shown here is derived from an EMBL/GenBank/DDBJ whole genome shotgun (WGS) entry which is preliminary data.</text>
</comment>
<protein>
    <submittedName>
        <fullName evidence="5">11359_t:CDS:1</fullName>
    </submittedName>
</protein>
<dbReference type="PROSITE" id="PS50031">
    <property type="entry name" value="EH"/>
    <property type="match status" value="1"/>
</dbReference>
<keyword evidence="1" id="KW-0175">Coiled coil</keyword>
<evidence type="ECO:0000256" key="2">
    <source>
        <dbReference type="SAM" id="MobiDB-lite"/>
    </source>
</evidence>
<evidence type="ECO:0000313" key="5">
    <source>
        <dbReference type="EMBL" id="CAG8726408.1"/>
    </source>
</evidence>
<dbReference type="OrthoDB" id="524326at2759"/>
<feature type="compositionally biased region" description="Low complexity" evidence="2">
    <location>
        <begin position="68"/>
        <end position="81"/>
    </location>
</feature>
<dbReference type="PANTHER" id="PTHR11216:SF170">
    <property type="entry name" value="DYNAMIN ASSOCIATED PROTEIN 160, ISOFORM D"/>
    <property type="match status" value="1"/>
</dbReference>
<feature type="region of interest" description="Disordered" evidence="2">
    <location>
        <begin position="64"/>
        <end position="83"/>
    </location>
</feature>
<dbReference type="EMBL" id="CAJVPV010024414">
    <property type="protein sequence ID" value="CAG8726408.1"/>
    <property type="molecule type" value="Genomic_DNA"/>
</dbReference>
<dbReference type="GO" id="GO:0005737">
    <property type="term" value="C:cytoplasm"/>
    <property type="evidence" value="ECO:0007669"/>
    <property type="project" value="TreeGrafter"/>
</dbReference>
<feature type="domain" description="EH" evidence="3">
    <location>
        <begin position="1"/>
        <end position="73"/>
    </location>
</feature>
<evidence type="ECO:0000259" key="4">
    <source>
        <dbReference type="PROSITE" id="PS50222"/>
    </source>
</evidence>
<feature type="non-terminal residue" evidence="5">
    <location>
        <position position="747"/>
    </location>
</feature>
<dbReference type="Pfam" id="PF12763">
    <property type="entry name" value="EH"/>
    <property type="match status" value="1"/>
</dbReference>
<dbReference type="PROSITE" id="PS50222">
    <property type="entry name" value="EF_HAND_2"/>
    <property type="match status" value="1"/>
</dbReference>
<feature type="compositionally biased region" description="Polar residues" evidence="2">
    <location>
        <begin position="373"/>
        <end position="384"/>
    </location>
</feature>
<keyword evidence="6" id="KW-1185">Reference proteome</keyword>
<dbReference type="SUPFAM" id="SSF47473">
    <property type="entry name" value="EF-hand"/>
    <property type="match status" value="1"/>
</dbReference>
<feature type="region of interest" description="Disordered" evidence="2">
    <location>
        <begin position="330"/>
        <end position="384"/>
    </location>
</feature>
<dbReference type="CDD" id="cd00052">
    <property type="entry name" value="EH"/>
    <property type="match status" value="1"/>
</dbReference>
<feature type="coiled-coil region" evidence="1">
    <location>
        <begin position="209"/>
        <end position="285"/>
    </location>
</feature>
<reference evidence="5" key="1">
    <citation type="submission" date="2021-06" db="EMBL/GenBank/DDBJ databases">
        <authorList>
            <person name="Kallberg Y."/>
            <person name="Tangrot J."/>
            <person name="Rosling A."/>
        </authorList>
    </citation>
    <scope>NUCLEOTIDE SEQUENCE</scope>
    <source>
        <strain evidence="5">CL551</strain>
    </source>
</reference>
<proteinExistence type="predicted"/>
<feature type="compositionally biased region" description="Polar residues" evidence="2">
    <location>
        <begin position="341"/>
        <end position="355"/>
    </location>
</feature>
<dbReference type="PANTHER" id="PTHR11216">
    <property type="entry name" value="EH DOMAIN"/>
    <property type="match status" value="1"/>
</dbReference>
<evidence type="ECO:0000256" key="1">
    <source>
        <dbReference type="SAM" id="Coils"/>
    </source>
</evidence>
<dbReference type="GO" id="GO:0005886">
    <property type="term" value="C:plasma membrane"/>
    <property type="evidence" value="ECO:0007669"/>
    <property type="project" value="TreeGrafter"/>
</dbReference>
<dbReference type="SMART" id="SM00027">
    <property type="entry name" value="EH"/>
    <property type="match status" value="1"/>
</dbReference>
<dbReference type="Gene3D" id="1.10.238.10">
    <property type="entry name" value="EF-hand"/>
    <property type="match status" value="1"/>
</dbReference>
<name>A0A9N9I9L0_9GLOM</name>
<feature type="non-terminal residue" evidence="5">
    <location>
        <position position="1"/>
    </location>
</feature>
<dbReference type="GO" id="GO:0006897">
    <property type="term" value="P:endocytosis"/>
    <property type="evidence" value="ECO:0007669"/>
    <property type="project" value="TreeGrafter"/>
</dbReference>
<gene>
    <name evidence="5" type="ORF">AMORRO_LOCUS13691</name>
</gene>
<sequence>NLCLGEEVASFFLKSNLSPTELAQIWDLVDIKKSGRLSRDEFAVGIHLITKKLKGEPLPPVLPKSLIPPSMRSSQASSSSPFTEIMKRSGTITKSISTPVRSQSVSNQFSSVSDLLFDTSPSPFPPQSQNSNDIDLLGDTDITTQMALEGGEIRNLKTQADNFDIATMELKNKRTNVDVNLASLATQKSEISVRISQLRTLYDTELKALQEVQIKYQLEHESVERAREELAQVERSLASLQQEKEQLEANIQKDREETLDIKRRMRIAEEENVNIKAEIEKLKKDSKQQKGLLAINREQLVSVEGEKEKSFKALQSMENRGIMGLNDPFGSGTFTPPPFGQSSNNQITGSTNSQYGLELEDNNYQPKPFGHSQHASVSSLSGNGVKRTMSNASLASNSTLGTSSIKSAPLNSSKLEEITFDKPNSTASSKTTELNNLFGENLPNTLQEINQSPDGSEIIARNVNPFETTFSSPVSTINELKMPLQTNIENSIQNSAENEIEKISTDPFSSFGSSTKSTSGKAGFDLAFTSISLPNNDNIVTDSFAATDFPSLEEIEASVESGAKLGFDNDFTSTEKKNGDALKEEVTNEKVGDSVTVEVTKNEPEVVTAGAVLTQKESNEEEKKNIIDVFSDLNEKGFSPTQDSDAWVSIENTTDSKIIKDEFEAAFGGDLSEVKVTKTSPIEFEAGFEDTDFDEDFKFNPTFETPIIQTKPIVPDSSNNNITSSFKNTSSIDLSKTFGDFDPFPSS</sequence>
<dbReference type="InterPro" id="IPR011992">
    <property type="entry name" value="EF-hand-dom_pair"/>
</dbReference>
<evidence type="ECO:0000259" key="3">
    <source>
        <dbReference type="PROSITE" id="PS50031"/>
    </source>
</evidence>
<feature type="domain" description="EF-hand" evidence="4">
    <location>
        <begin position="17"/>
        <end position="52"/>
    </location>
</feature>
<dbReference type="Proteomes" id="UP000789342">
    <property type="component" value="Unassembled WGS sequence"/>
</dbReference>
<organism evidence="5 6">
    <name type="scientific">Acaulospora morrowiae</name>
    <dbReference type="NCBI Taxonomy" id="94023"/>
    <lineage>
        <taxon>Eukaryota</taxon>
        <taxon>Fungi</taxon>
        <taxon>Fungi incertae sedis</taxon>
        <taxon>Mucoromycota</taxon>
        <taxon>Glomeromycotina</taxon>
        <taxon>Glomeromycetes</taxon>
        <taxon>Diversisporales</taxon>
        <taxon>Acaulosporaceae</taxon>
        <taxon>Acaulospora</taxon>
    </lineage>
</organism>
<dbReference type="GO" id="GO:0016197">
    <property type="term" value="P:endosomal transport"/>
    <property type="evidence" value="ECO:0007669"/>
    <property type="project" value="TreeGrafter"/>
</dbReference>
<dbReference type="InterPro" id="IPR000261">
    <property type="entry name" value="EH_dom"/>
</dbReference>
<dbReference type="GO" id="GO:0005509">
    <property type="term" value="F:calcium ion binding"/>
    <property type="evidence" value="ECO:0007669"/>
    <property type="project" value="InterPro"/>
</dbReference>
<accession>A0A9N9I9L0</accession>
<dbReference type="InterPro" id="IPR002048">
    <property type="entry name" value="EF_hand_dom"/>
</dbReference>
<dbReference type="AlphaFoldDB" id="A0A9N9I9L0"/>
<evidence type="ECO:0000313" key="6">
    <source>
        <dbReference type="Proteomes" id="UP000789342"/>
    </source>
</evidence>